<dbReference type="SUPFAM" id="SSF53474">
    <property type="entry name" value="alpha/beta-Hydrolases"/>
    <property type="match status" value="1"/>
</dbReference>
<keyword evidence="2" id="KW-1185">Reference proteome</keyword>
<dbReference type="GO" id="GO:0016787">
    <property type="term" value="F:hydrolase activity"/>
    <property type="evidence" value="ECO:0007669"/>
    <property type="project" value="UniProtKB-KW"/>
</dbReference>
<evidence type="ECO:0000313" key="2">
    <source>
        <dbReference type="Proteomes" id="UP001191082"/>
    </source>
</evidence>
<dbReference type="RefSeq" id="WP_138863116.1">
    <property type="nucleotide sequence ID" value="NZ_VCPC01000002.1"/>
</dbReference>
<dbReference type="InterPro" id="IPR010297">
    <property type="entry name" value="DUF900_hydrolase"/>
</dbReference>
<comment type="caution">
    <text evidence="1">The sequence shown here is derived from an EMBL/GenBank/DDBJ whole genome shotgun (WGS) entry which is preliminary data.</text>
</comment>
<dbReference type="Gene3D" id="3.40.50.1820">
    <property type="entry name" value="alpha/beta hydrolase"/>
    <property type="match status" value="1"/>
</dbReference>
<reference evidence="1 2" key="1">
    <citation type="submission" date="2019-05" db="EMBL/GenBank/DDBJ databases">
        <title>Marivita sp. nov. isolated from sea sediment.</title>
        <authorList>
            <person name="Kim W."/>
        </authorList>
    </citation>
    <scope>NUCLEOTIDE SEQUENCE [LARGE SCALE GENOMIC DNA]</scope>
    <source>
        <strain evidence="1 2">CAU 1492</strain>
    </source>
</reference>
<name>A0ABY2X9N7_9RHOB</name>
<protein>
    <submittedName>
        <fullName evidence="1">Alpha/beta hydrolase</fullName>
    </submittedName>
</protein>
<proteinExistence type="predicted"/>
<organism evidence="1 2">
    <name type="scientific">Arenibacterium halophilum</name>
    <dbReference type="NCBI Taxonomy" id="2583821"/>
    <lineage>
        <taxon>Bacteria</taxon>
        <taxon>Pseudomonadati</taxon>
        <taxon>Pseudomonadota</taxon>
        <taxon>Alphaproteobacteria</taxon>
        <taxon>Rhodobacterales</taxon>
        <taxon>Paracoccaceae</taxon>
        <taxon>Arenibacterium</taxon>
    </lineage>
</organism>
<accession>A0ABY2X9N7</accession>
<dbReference type="Proteomes" id="UP001191082">
    <property type="component" value="Unassembled WGS sequence"/>
</dbReference>
<dbReference type="Pfam" id="PF05990">
    <property type="entry name" value="DUF900"/>
    <property type="match status" value="1"/>
</dbReference>
<dbReference type="InterPro" id="IPR029058">
    <property type="entry name" value="AB_hydrolase_fold"/>
</dbReference>
<evidence type="ECO:0000313" key="1">
    <source>
        <dbReference type="EMBL" id="TMV12560.1"/>
    </source>
</evidence>
<gene>
    <name evidence="1" type="ORF">FGK64_07020</name>
</gene>
<keyword evidence="1" id="KW-0378">Hydrolase</keyword>
<sequence>MPLLRINACGDQPQMHNSPRDVATVLRMHRGDGPVIVMIHGYKYRPNLPDHCPHLHIMALHPRDMPWRAPSWPRQLGFGTGHVGEGLGIAFGWESRGALWSAERRTRPAGRALAQVLRQLHDQQPDRPVHLIAHSMGIALALEALHHLPAGAVQRIVSMTGAAYATRALAALGTPAGRACDFINVTSRENDLFEFLYERLIAPPARGDRTLGFGLSAHNAVTLQLDCDDTLALLARRGAPVAPPQRRICHWSSYTRQGVLRFYHDLLRQPETWALDRLRRDLPDAGAPRWSRLIAPPQGGLALPMTQNPT</sequence>
<dbReference type="EMBL" id="VCPC01000002">
    <property type="protein sequence ID" value="TMV12560.1"/>
    <property type="molecule type" value="Genomic_DNA"/>
</dbReference>